<dbReference type="PANTHER" id="PTHR37984">
    <property type="entry name" value="PROTEIN CBG26694"/>
    <property type="match status" value="1"/>
</dbReference>
<feature type="domain" description="CCHC-type" evidence="10">
    <location>
        <begin position="1022"/>
        <end position="1037"/>
    </location>
</feature>
<feature type="compositionally biased region" description="Acidic residues" evidence="9">
    <location>
        <begin position="569"/>
        <end position="578"/>
    </location>
</feature>
<dbReference type="Pfam" id="PF17917">
    <property type="entry name" value="RT_RNaseH"/>
    <property type="match status" value="1"/>
</dbReference>
<evidence type="ECO:0000256" key="3">
    <source>
        <dbReference type="ARBA" id="ARBA00022695"/>
    </source>
</evidence>
<dbReference type="EC" id="2.7.7.49" evidence="1"/>
<evidence type="ECO:0000256" key="9">
    <source>
        <dbReference type="SAM" id="MobiDB-lite"/>
    </source>
</evidence>
<keyword evidence="8" id="KW-0862">Zinc</keyword>
<dbReference type="SMART" id="SM00343">
    <property type="entry name" value="ZnF_C2HC"/>
    <property type="match status" value="2"/>
</dbReference>
<keyword evidence="8" id="KW-0863">Zinc-finger</keyword>
<feature type="domain" description="Integrase catalytic" evidence="11">
    <location>
        <begin position="1626"/>
        <end position="1789"/>
    </location>
</feature>
<dbReference type="SUPFAM" id="SSF56672">
    <property type="entry name" value="DNA/RNA polymerases"/>
    <property type="match status" value="1"/>
</dbReference>
<dbReference type="Gene3D" id="3.10.10.10">
    <property type="entry name" value="HIV Type 1 Reverse Transcriptase, subunit A, domain 1"/>
    <property type="match status" value="2"/>
</dbReference>
<dbReference type="SUPFAM" id="SSF57756">
    <property type="entry name" value="Retrovirus zinc finger-like domains"/>
    <property type="match status" value="1"/>
</dbReference>
<reference evidence="12" key="1">
    <citation type="journal article" date="2019" name="Sci. Rep.">
        <title>Draft genome of Tanacetum cinerariifolium, the natural source of mosquito coil.</title>
        <authorList>
            <person name="Yamashiro T."/>
            <person name="Shiraishi A."/>
            <person name="Satake H."/>
            <person name="Nakayama K."/>
        </authorList>
    </citation>
    <scope>NUCLEOTIDE SEQUENCE</scope>
</reference>
<dbReference type="Gene3D" id="3.30.420.10">
    <property type="entry name" value="Ribonuclease H-like superfamily/Ribonuclease H"/>
    <property type="match status" value="1"/>
</dbReference>
<dbReference type="Pfam" id="PF00078">
    <property type="entry name" value="RVT_1"/>
    <property type="match status" value="1"/>
</dbReference>
<dbReference type="Pfam" id="PF00098">
    <property type="entry name" value="zf-CCHC"/>
    <property type="match status" value="2"/>
</dbReference>
<feature type="compositionally biased region" description="Acidic residues" evidence="9">
    <location>
        <begin position="553"/>
        <end position="562"/>
    </location>
</feature>
<protein>
    <recommendedName>
        <fullName evidence="1">RNA-directed DNA polymerase</fullName>
        <ecNumber evidence="1">2.7.7.49</ecNumber>
    </recommendedName>
</protein>
<dbReference type="InterPro" id="IPR021109">
    <property type="entry name" value="Peptidase_aspartic_dom_sf"/>
</dbReference>
<sequence length="1795" mass="206153">LKKQKKDDEDELLLLIFKQIHINLPFLEAMIHMPNGAKVLKDLISHKEKLEKAAFLVKLSEECYAIIQRNLPQKEGDPGSFTLPWISKLKPTKMSIQQADRSIKYPIRFCENLLVKIRKFIFLVDFVFLEMDKDELVLIILGRPFLAMARAVIDINEGKLSLRVESETVTFNIGKSMKFKHSHDDYLYCADHTAKLVQEQWVNTVNHDVKWNEKEKEEDSNKVLAVSFYPRTEPVEPLKWNALENQLKPSSMEPPKLKLKELPEHLEYAFLHENNQLPVVISSALSTVKKARLLEVLQKHKGAIAWSIADIKRIDSSFCTHKILMEEEFKPNHRFYGSLCPMVSLHKTRCKTTVNLIDPAALRIDIEIRDKKGAENLAAGHLSRLENPDHGKLTKDELRDLFPEERLMEFLTGTTNRVNHLEDIMASPPPQEKYSRLGFTGHISFEMHRSCLHQIPQSHIRPFHLRMYHSGVFASLAWSSQIHQRLPHRPMYPEYLSLEDEHVLLAEKQLLPHVVSPTAESPEYVAKLDPEEDPEEYEDKETEDGPVDYPMDVGDDGDDNDDDSSRNDVDDEEEEEEEHLAPADFAIVIPTDELVSPPEGTRPAALSFPLEAEVERLLAMPTPSPSPLTSLSPPSAGERLARYEIRESSTARPTGDRGIDYGFVSTLDAEARRRGIREVRYGIRDTWVDLAETVPEIAPKTVGEDNRTRISQRVTMDSQCVDLLMEDRIAHQETIQIVKDEAYVAREAWAHSIGLSQAMQQTEIAELRETDRRRQAQMVETLRVMGDMRREMGTEGVVSLTRWIEKMESMFQISGCAIENQEVLKKKMTDKYCPQGKIKNLEIELWNLKVKGNDVPAYTERFQELTLICTKFVANETEKIDKYVSRLPDNIYGSVKASKPKTLDETIELANDLMDQKLCTYAERQTNNKRKADESFRNNHGHQQQPFKRKNVAKVYNMGTGEKKPYSGNLPKCYFHYNGPCTQKCHKCTKVGHFARDCRSSSNANVANAQRNNGENPKGNGCFECGAPGHFKRDCPKLKNKDGGNVNAQGWVYTVGNAERKGNASRGPDSNVVMGTFLLNNRYASILFDTGADRSFISTAFTSLIDIVPTLLGNSYDVELADVISCSKAQEYMAKGCQIFLAQISAKKKEDKSERKQLKDVPVVWDFPEVFPEDLSGLPPARPVEFQIDLIPGAAPVARALYRLAPSEMKELSEQLQELSDKGFIRPSSSPWGAPVLFVKKKDGSVMMCIDYRSNIYSKIVLISSYHQLRVQEQYIPKIIFRTRYRHFKFQVMPFGLKNAHVVFMDLMNRVCKPYLDKFVIVFIDDILIYSKDKKKHEEHLKEILELLKKEKLYAKFSKCEFWILKKGIKFDWDKKEEIAFQVLYICRKKVIAYASRQLKVHEKNYTTYDLEIGLVVFALKIWRRYLYGTKCTVFTDHKSLQHILDQKELNTRQRRWLELLCDYDCDIPYHPGKANVVADALSRKERIEPLRVRALVMTIGLDLPKQILEAQIEALKPENLKNEDVGGMTRKDIPKEKLEPCADGTLCLNGMSWLPCYGDLRSVIMHESYKSKYSIHPSSDKMYQDMKKLYWWSNMKANIATYVSKCLTCVRVKAEHQRPSGLLVQPAIPEWKWDNIIMDFITKIPKSSQGFDTIWVIIDRLTKSAHFLPIRENDPLDKLARLYLNKIVVRHGIQVSIICDRDGRFTSNLWKSFQKALGIEISMSTAYHPETNGQSERTIQTLEDMLRACVIDFDKGWVKHFPLCEISYNNSYHASIKAASYETLYGQKCRSPVC</sequence>
<dbReference type="InterPro" id="IPR041373">
    <property type="entry name" value="RT_RNaseH"/>
</dbReference>
<dbReference type="InterPro" id="IPR001584">
    <property type="entry name" value="Integrase_cat-core"/>
</dbReference>
<accession>A0A6L2P5T2</accession>
<evidence type="ECO:0000256" key="4">
    <source>
        <dbReference type="ARBA" id="ARBA00022722"/>
    </source>
</evidence>
<dbReference type="CDD" id="cd01647">
    <property type="entry name" value="RT_LTR"/>
    <property type="match status" value="1"/>
</dbReference>
<dbReference type="Gene3D" id="4.10.60.10">
    <property type="entry name" value="Zinc finger, CCHC-type"/>
    <property type="match status" value="1"/>
</dbReference>
<dbReference type="InterPro" id="IPR036875">
    <property type="entry name" value="Znf_CCHC_sf"/>
</dbReference>
<keyword evidence="3" id="KW-0548">Nucleotidyltransferase</keyword>
<dbReference type="CDD" id="cd09274">
    <property type="entry name" value="RNase_HI_RT_Ty3"/>
    <property type="match status" value="1"/>
</dbReference>
<gene>
    <name evidence="12" type="ORF">Tci_065771</name>
</gene>
<dbReference type="PROSITE" id="PS50994">
    <property type="entry name" value="INTEGRASE"/>
    <property type="match status" value="1"/>
</dbReference>
<evidence type="ECO:0000259" key="11">
    <source>
        <dbReference type="PROSITE" id="PS50994"/>
    </source>
</evidence>
<dbReference type="GO" id="GO:0004190">
    <property type="term" value="F:aspartic-type endopeptidase activity"/>
    <property type="evidence" value="ECO:0007669"/>
    <property type="project" value="InterPro"/>
</dbReference>
<evidence type="ECO:0000259" key="10">
    <source>
        <dbReference type="PROSITE" id="PS50158"/>
    </source>
</evidence>
<dbReference type="Pfam" id="PF08284">
    <property type="entry name" value="RVP_2"/>
    <property type="match status" value="1"/>
</dbReference>
<keyword evidence="2" id="KW-0808">Transferase</keyword>
<dbReference type="InterPro" id="IPR050951">
    <property type="entry name" value="Retrovirus_Pol_polyprotein"/>
</dbReference>
<keyword evidence="7" id="KW-0695">RNA-directed DNA polymerase</keyword>
<dbReference type="EMBL" id="BKCJ010010931">
    <property type="protein sequence ID" value="GEU93793.1"/>
    <property type="molecule type" value="Genomic_DNA"/>
</dbReference>
<feature type="domain" description="CCHC-type" evidence="10">
    <location>
        <begin position="984"/>
        <end position="1000"/>
    </location>
</feature>
<dbReference type="InterPro" id="IPR036397">
    <property type="entry name" value="RNaseH_sf"/>
</dbReference>
<feature type="non-terminal residue" evidence="12">
    <location>
        <position position="1"/>
    </location>
</feature>
<evidence type="ECO:0000256" key="2">
    <source>
        <dbReference type="ARBA" id="ARBA00022679"/>
    </source>
</evidence>
<dbReference type="Pfam" id="PF17921">
    <property type="entry name" value="Integrase_H2C2"/>
    <property type="match status" value="1"/>
</dbReference>
<dbReference type="GO" id="GO:0003676">
    <property type="term" value="F:nucleic acid binding"/>
    <property type="evidence" value="ECO:0007669"/>
    <property type="project" value="InterPro"/>
</dbReference>
<comment type="caution">
    <text evidence="12">The sequence shown here is derived from an EMBL/GenBank/DDBJ whole genome shotgun (WGS) entry which is preliminary data.</text>
</comment>
<name>A0A6L2P5T2_TANCI</name>
<dbReference type="InterPro" id="IPR041588">
    <property type="entry name" value="Integrase_H2C2"/>
</dbReference>
<feature type="region of interest" description="Disordered" evidence="9">
    <location>
        <begin position="929"/>
        <end position="948"/>
    </location>
</feature>
<dbReference type="Gene3D" id="3.30.70.270">
    <property type="match status" value="1"/>
</dbReference>
<feature type="compositionally biased region" description="Acidic residues" evidence="9">
    <location>
        <begin position="530"/>
        <end position="546"/>
    </location>
</feature>
<organism evidence="12">
    <name type="scientific">Tanacetum cinerariifolium</name>
    <name type="common">Dalmatian daisy</name>
    <name type="synonym">Chrysanthemum cinerariifolium</name>
    <dbReference type="NCBI Taxonomy" id="118510"/>
    <lineage>
        <taxon>Eukaryota</taxon>
        <taxon>Viridiplantae</taxon>
        <taxon>Streptophyta</taxon>
        <taxon>Embryophyta</taxon>
        <taxon>Tracheophyta</taxon>
        <taxon>Spermatophyta</taxon>
        <taxon>Magnoliopsida</taxon>
        <taxon>eudicotyledons</taxon>
        <taxon>Gunneridae</taxon>
        <taxon>Pentapetalae</taxon>
        <taxon>asterids</taxon>
        <taxon>campanulids</taxon>
        <taxon>Asterales</taxon>
        <taxon>Asteraceae</taxon>
        <taxon>Asteroideae</taxon>
        <taxon>Anthemideae</taxon>
        <taxon>Anthemidinae</taxon>
        <taxon>Tanacetum</taxon>
    </lineage>
</organism>
<dbReference type="InterPro" id="IPR043128">
    <property type="entry name" value="Rev_trsase/Diguanyl_cyclase"/>
</dbReference>
<evidence type="ECO:0000256" key="5">
    <source>
        <dbReference type="ARBA" id="ARBA00022759"/>
    </source>
</evidence>
<evidence type="ECO:0000256" key="1">
    <source>
        <dbReference type="ARBA" id="ARBA00012493"/>
    </source>
</evidence>
<dbReference type="PROSITE" id="PS00141">
    <property type="entry name" value="ASP_PROTEASE"/>
    <property type="match status" value="1"/>
</dbReference>
<keyword evidence="8" id="KW-0479">Metal-binding</keyword>
<dbReference type="InterPro" id="IPR012337">
    <property type="entry name" value="RNaseH-like_sf"/>
</dbReference>
<evidence type="ECO:0000256" key="6">
    <source>
        <dbReference type="ARBA" id="ARBA00022801"/>
    </source>
</evidence>
<dbReference type="PANTHER" id="PTHR37984:SF5">
    <property type="entry name" value="PROTEIN NYNRIN-LIKE"/>
    <property type="match status" value="1"/>
</dbReference>
<evidence type="ECO:0000256" key="7">
    <source>
        <dbReference type="ARBA" id="ARBA00022918"/>
    </source>
</evidence>
<dbReference type="InterPro" id="IPR001878">
    <property type="entry name" value="Znf_CCHC"/>
</dbReference>
<dbReference type="Gene3D" id="2.40.70.10">
    <property type="entry name" value="Acid Proteases"/>
    <property type="match status" value="1"/>
</dbReference>
<proteinExistence type="predicted"/>
<dbReference type="GO" id="GO:0003964">
    <property type="term" value="F:RNA-directed DNA polymerase activity"/>
    <property type="evidence" value="ECO:0007669"/>
    <property type="project" value="UniProtKB-KW"/>
</dbReference>
<dbReference type="InterPro" id="IPR000477">
    <property type="entry name" value="RT_dom"/>
</dbReference>
<feature type="region of interest" description="Disordered" evidence="9">
    <location>
        <begin position="515"/>
        <end position="587"/>
    </location>
</feature>
<evidence type="ECO:0000256" key="8">
    <source>
        <dbReference type="PROSITE-ProRule" id="PRU00047"/>
    </source>
</evidence>
<dbReference type="GO" id="GO:0008270">
    <property type="term" value="F:zinc ion binding"/>
    <property type="evidence" value="ECO:0007669"/>
    <property type="project" value="UniProtKB-KW"/>
</dbReference>
<dbReference type="Gene3D" id="1.10.340.70">
    <property type="match status" value="1"/>
</dbReference>
<dbReference type="InterPro" id="IPR043502">
    <property type="entry name" value="DNA/RNA_pol_sf"/>
</dbReference>
<keyword evidence="4" id="KW-0540">Nuclease</keyword>
<dbReference type="PROSITE" id="PS50158">
    <property type="entry name" value="ZF_CCHC"/>
    <property type="match status" value="2"/>
</dbReference>
<dbReference type="GO" id="GO:0006508">
    <property type="term" value="P:proteolysis"/>
    <property type="evidence" value="ECO:0007669"/>
    <property type="project" value="InterPro"/>
</dbReference>
<keyword evidence="6" id="KW-0378">Hydrolase</keyword>
<dbReference type="GO" id="GO:0015074">
    <property type="term" value="P:DNA integration"/>
    <property type="evidence" value="ECO:0007669"/>
    <property type="project" value="InterPro"/>
</dbReference>
<dbReference type="SUPFAM" id="SSF53098">
    <property type="entry name" value="Ribonuclease H-like"/>
    <property type="match status" value="1"/>
</dbReference>
<dbReference type="GO" id="GO:0004519">
    <property type="term" value="F:endonuclease activity"/>
    <property type="evidence" value="ECO:0007669"/>
    <property type="project" value="UniProtKB-KW"/>
</dbReference>
<keyword evidence="5" id="KW-0255">Endonuclease</keyword>
<dbReference type="CDD" id="cd00303">
    <property type="entry name" value="retropepsin_like"/>
    <property type="match status" value="1"/>
</dbReference>
<evidence type="ECO:0000313" key="12">
    <source>
        <dbReference type="EMBL" id="GEU93793.1"/>
    </source>
</evidence>
<dbReference type="InterPro" id="IPR001969">
    <property type="entry name" value="Aspartic_peptidase_AS"/>
</dbReference>